<proteinExistence type="predicted"/>
<evidence type="ECO:0000313" key="3">
    <source>
        <dbReference type="Proteomes" id="UP000740926"/>
    </source>
</evidence>
<evidence type="ECO:0000313" key="2">
    <source>
        <dbReference type="EMBL" id="KAG1527285.1"/>
    </source>
</evidence>
<evidence type="ECO:0000256" key="1">
    <source>
        <dbReference type="SAM" id="MobiDB-lite"/>
    </source>
</evidence>
<accession>A0A9P7BYY7</accession>
<sequence length="85" mass="8710">MNDAMVAPVPGKMPSTEPIALPRAIGMTDFLISPGSGRTAIFGPAPTVVALPMRFTLAKKSASPNRPIAKATSCTPSLSSMTPNA</sequence>
<keyword evidence="3" id="KW-1185">Reference proteome</keyword>
<organism evidence="2 3">
    <name type="scientific">Rhizopus delemar</name>
    <dbReference type="NCBI Taxonomy" id="936053"/>
    <lineage>
        <taxon>Eukaryota</taxon>
        <taxon>Fungi</taxon>
        <taxon>Fungi incertae sedis</taxon>
        <taxon>Mucoromycota</taxon>
        <taxon>Mucoromycotina</taxon>
        <taxon>Mucoromycetes</taxon>
        <taxon>Mucorales</taxon>
        <taxon>Mucorineae</taxon>
        <taxon>Rhizopodaceae</taxon>
        <taxon>Rhizopus</taxon>
    </lineage>
</organism>
<gene>
    <name evidence="2" type="ORF">G6F50_018323</name>
</gene>
<reference evidence="2 3" key="1">
    <citation type="journal article" date="2020" name="Microb. Genom.">
        <title>Genetic diversity of clinical and environmental Mucorales isolates obtained from an investigation of mucormycosis cases among solid organ transplant recipients.</title>
        <authorList>
            <person name="Nguyen M.H."/>
            <person name="Kaul D."/>
            <person name="Muto C."/>
            <person name="Cheng S.J."/>
            <person name="Richter R.A."/>
            <person name="Bruno V.M."/>
            <person name="Liu G."/>
            <person name="Beyhan S."/>
            <person name="Sundermann A.J."/>
            <person name="Mounaud S."/>
            <person name="Pasculle A.W."/>
            <person name="Nierman W.C."/>
            <person name="Driscoll E."/>
            <person name="Cumbie R."/>
            <person name="Clancy C.J."/>
            <person name="Dupont C.L."/>
        </authorList>
    </citation>
    <scope>NUCLEOTIDE SEQUENCE [LARGE SCALE GENOMIC DNA]</scope>
    <source>
        <strain evidence="2 3">GL24</strain>
    </source>
</reference>
<protein>
    <submittedName>
        <fullName evidence="2">Uncharacterized protein</fullName>
    </submittedName>
</protein>
<comment type="caution">
    <text evidence="2">The sequence shown here is derived from an EMBL/GenBank/DDBJ whole genome shotgun (WGS) entry which is preliminary data.</text>
</comment>
<feature type="compositionally biased region" description="Polar residues" evidence="1">
    <location>
        <begin position="72"/>
        <end position="85"/>
    </location>
</feature>
<dbReference type="Proteomes" id="UP000740926">
    <property type="component" value="Unassembled WGS sequence"/>
</dbReference>
<feature type="region of interest" description="Disordered" evidence="1">
    <location>
        <begin position="61"/>
        <end position="85"/>
    </location>
</feature>
<name>A0A9P7BYY7_9FUNG</name>
<dbReference type="AlphaFoldDB" id="A0A9P7BYY7"/>
<dbReference type="EMBL" id="JAANIU010017148">
    <property type="protein sequence ID" value="KAG1527285.1"/>
    <property type="molecule type" value="Genomic_DNA"/>
</dbReference>